<evidence type="ECO:0000313" key="6">
    <source>
        <dbReference type="Proteomes" id="UP001151760"/>
    </source>
</evidence>
<reference evidence="5" key="1">
    <citation type="journal article" date="2022" name="Int. J. Mol. Sci.">
        <title>Draft Genome of Tanacetum Coccineum: Genomic Comparison of Closely Related Tanacetum-Family Plants.</title>
        <authorList>
            <person name="Yamashiro T."/>
            <person name="Shiraishi A."/>
            <person name="Nakayama K."/>
            <person name="Satake H."/>
        </authorList>
    </citation>
    <scope>NUCLEOTIDE SEQUENCE</scope>
</reference>
<comment type="caution">
    <text evidence="5">The sequence shown here is derived from an EMBL/GenBank/DDBJ whole genome shotgun (WGS) entry which is preliminary data.</text>
</comment>
<dbReference type="InterPro" id="IPR055066">
    <property type="entry name" value="AASDHPPT_N"/>
</dbReference>
<feature type="domain" description="4'-phosphopantetheinyl transferase" evidence="3">
    <location>
        <begin position="164"/>
        <end position="248"/>
    </location>
</feature>
<evidence type="ECO:0000259" key="4">
    <source>
        <dbReference type="Pfam" id="PF22624"/>
    </source>
</evidence>
<evidence type="ECO:0000313" key="5">
    <source>
        <dbReference type="EMBL" id="GJU07453.1"/>
    </source>
</evidence>
<sequence length="360" mass="40705">MKIHSRMFSTSTLLPLQLPSRMYDPHSVFYVLLKPCEAQNGQLGNGSYGETHLWYVLPNEVNSESLLSRYVDLLSPLEKDHAFSIRDNQLQKTALIARALVRTTIARYQIRPQVSPKSLQFRKNAHGKPEVDWERDNDWDPPPLHFNLSHTSSLIACGVTVDSPIGIDVEEKKRTMKNKILSFAKRYFTNEEMEVLRAISDPEVQRHEFIKLWTLKEAYVKALGRGFSGAPFNTFTLRFRSANPNHEDSEIKIVPLENQSLLTTNWQFAQVDLAGSHYAAICRKTNGGEPMKVIIKKTIPLLEEHVDEAMQPAEIESVLDAANALGKLSIKKVGGSNDIADGLDELNMDDYYGNDIVLLV</sequence>
<evidence type="ECO:0000259" key="3">
    <source>
        <dbReference type="Pfam" id="PF01648"/>
    </source>
</evidence>
<keyword evidence="2" id="KW-0808">Transferase</keyword>
<dbReference type="PANTHER" id="PTHR12215:SF15">
    <property type="entry name" value="4'-PHOSPHOPANTETHEINYL TRANSFERASE SUPERFAMILY-RELATED"/>
    <property type="match status" value="1"/>
</dbReference>
<proteinExistence type="predicted"/>
<dbReference type="Proteomes" id="UP001151760">
    <property type="component" value="Unassembled WGS sequence"/>
</dbReference>
<dbReference type="EC" id="2.7.8.7" evidence="1"/>
<dbReference type="InterPro" id="IPR008278">
    <property type="entry name" value="4-PPantetheinyl_Trfase_dom"/>
</dbReference>
<gene>
    <name evidence="5" type="ORF">Tco_1123883</name>
</gene>
<reference evidence="5" key="2">
    <citation type="submission" date="2022-01" db="EMBL/GenBank/DDBJ databases">
        <authorList>
            <person name="Yamashiro T."/>
            <person name="Shiraishi A."/>
            <person name="Satake H."/>
            <person name="Nakayama K."/>
        </authorList>
    </citation>
    <scope>NUCLEOTIDE SEQUENCE</scope>
</reference>
<dbReference type="InterPro" id="IPR050559">
    <property type="entry name" value="P-Pant_transferase_sf"/>
</dbReference>
<dbReference type="Pfam" id="PF22624">
    <property type="entry name" value="AASDHPPT_N"/>
    <property type="match status" value="1"/>
</dbReference>
<dbReference type="EMBL" id="BQNB010021540">
    <property type="protein sequence ID" value="GJU07453.1"/>
    <property type="molecule type" value="Genomic_DNA"/>
</dbReference>
<dbReference type="Gene3D" id="3.90.470.20">
    <property type="entry name" value="4'-phosphopantetheinyl transferase domain"/>
    <property type="match status" value="2"/>
</dbReference>
<evidence type="ECO:0000256" key="2">
    <source>
        <dbReference type="ARBA" id="ARBA00022679"/>
    </source>
</evidence>
<dbReference type="InterPro" id="IPR037143">
    <property type="entry name" value="4-PPantetheinyl_Trfase_dom_sf"/>
</dbReference>
<organism evidence="5 6">
    <name type="scientific">Tanacetum coccineum</name>
    <dbReference type="NCBI Taxonomy" id="301880"/>
    <lineage>
        <taxon>Eukaryota</taxon>
        <taxon>Viridiplantae</taxon>
        <taxon>Streptophyta</taxon>
        <taxon>Embryophyta</taxon>
        <taxon>Tracheophyta</taxon>
        <taxon>Spermatophyta</taxon>
        <taxon>Magnoliopsida</taxon>
        <taxon>eudicotyledons</taxon>
        <taxon>Gunneridae</taxon>
        <taxon>Pentapetalae</taxon>
        <taxon>asterids</taxon>
        <taxon>campanulids</taxon>
        <taxon>Asterales</taxon>
        <taxon>Asteraceae</taxon>
        <taxon>Asteroideae</taxon>
        <taxon>Anthemideae</taxon>
        <taxon>Anthemidinae</taxon>
        <taxon>Tanacetum</taxon>
    </lineage>
</organism>
<name>A0ABQ5J7E4_9ASTR</name>
<protein>
    <recommendedName>
        <fullName evidence="1">holo-[acyl-carrier-protein] synthase</fullName>
        <ecNumber evidence="1">2.7.8.7</ecNumber>
    </recommendedName>
</protein>
<dbReference type="SUPFAM" id="SSF56214">
    <property type="entry name" value="4'-phosphopantetheinyl transferase"/>
    <property type="match status" value="2"/>
</dbReference>
<accession>A0ABQ5J7E4</accession>
<evidence type="ECO:0000256" key="1">
    <source>
        <dbReference type="ARBA" id="ARBA00013172"/>
    </source>
</evidence>
<dbReference type="PANTHER" id="PTHR12215">
    <property type="entry name" value="PHOSPHOPANTETHEINE TRANSFERASE"/>
    <property type="match status" value="1"/>
</dbReference>
<feature type="domain" description="4'-phosphopantetheinyl transferase N-terminal" evidence="4">
    <location>
        <begin position="67"/>
        <end position="155"/>
    </location>
</feature>
<keyword evidence="6" id="KW-1185">Reference proteome</keyword>
<dbReference type="Pfam" id="PF01648">
    <property type="entry name" value="ACPS"/>
    <property type="match status" value="1"/>
</dbReference>